<accession>X0URZ6</accession>
<protein>
    <submittedName>
        <fullName evidence="1">Uncharacterized protein</fullName>
    </submittedName>
</protein>
<comment type="caution">
    <text evidence="1">The sequence shown here is derived from an EMBL/GenBank/DDBJ whole genome shotgun (WGS) entry which is preliminary data.</text>
</comment>
<evidence type="ECO:0000313" key="1">
    <source>
        <dbReference type="EMBL" id="GAF91265.1"/>
    </source>
</evidence>
<dbReference type="AlphaFoldDB" id="X0URZ6"/>
<organism evidence="1">
    <name type="scientific">marine sediment metagenome</name>
    <dbReference type="NCBI Taxonomy" id="412755"/>
    <lineage>
        <taxon>unclassified sequences</taxon>
        <taxon>metagenomes</taxon>
        <taxon>ecological metagenomes</taxon>
    </lineage>
</organism>
<reference evidence="1" key="1">
    <citation type="journal article" date="2014" name="Front. Microbiol.">
        <title>High frequency of phylogenetically diverse reductive dehalogenase-homologous genes in deep subseafloor sedimentary metagenomes.</title>
        <authorList>
            <person name="Kawai M."/>
            <person name="Futagami T."/>
            <person name="Toyoda A."/>
            <person name="Takaki Y."/>
            <person name="Nishi S."/>
            <person name="Hori S."/>
            <person name="Arai W."/>
            <person name="Tsubouchi T."/>
            <person name="Morono Y."/>
            <person name="Uchiyama I."/>
            <person name="Ito T."/>
            <person name="Fujiyama A."/>
            <person name="Inagaki F."/>
            <person name="Takami H."/>
        </authorList>
    </citation>
    <scope>NUCLEOTIDE SEQUENCE</scope>
    <source>
        <strain evidence="1">Expedition CK06-06</strain>
    </source>
</reference>
<feature type="non-terminal residue" evidence="1">
    <location>
        <position position="43"/>
    </location>
</feature>
<gene>
    <name evidence="1" type="ORF">S01H1_20979</name>
</gene>
<dbReference type="EMBL" id="BARS01011559">
    <property type="protein sequence ID" value="GAF91265.1"/>
    <property type="molecule type" value="Genomic_DNA"/>
</dbReference>
<proteinExistence type="predicted"/>
<sequence length="43" mass="4736">MVLIVLGEYQVPYFGEAPAVAIRLTFSFTTAKLFTKVIMNLAA</sequence>
<name>X0URZ6_9ZZZZ</name>